<dbReference type="PANTHER" id="PTHR11496">
    <property type="entry name" value="ALCOHOL DEHYDROGENASE"/>
    <property type="match status" value="1"/>
</dbReference>
<evidence type="ECO:0000259" key="3">
    <source>
        <dbReference type="Pfam" id="PF00465"/>
    </source>
</evidence>
<dbReference type="PANTHER" id="PTHR11496:SF102">
    <property type="entry name" value="ALCOHOL DEHYDROGENASE 4"/>
    <property type="match status" value="1"/>
</dbReference>
<dbReference type="GO" id="GO:0046872">
    <property type="term" value="F:metal ion binding"/>
    <property type="evidence" value="ECO:0007669"/>
    <property type="project" value="InterPro"/>
</dbReference>
<reference evidence="5 6" key="1">
    <citation type="journal article" date="2012" name="J. Bacteriol.">
        <title>Complete Genome Sequence of the Thermophilic, Piezophilic, Heterotrophic Bacterium Marinitoga piezophila KA3.</title>
        <authorList>
            <person name="Lucas S."/>
            <person name="Han J."/>
            <person name="Lapidus A."/>
            <person name="Cheng J.F."/>
            <person name="Goodwin L.A."/>
            <person name="Pitluck S."/>
            <person name="Peters L."/>
            <person name="Mikhailova N."/>
            <person name="Teshima H."/>
            <person name="Detter J.C."/>
            <person name="Han C."/>
            <person name="Tapia R."/>
            <person name="Land M."/>
            <person name="Hauser L."/>
            <person name="Kyrpides N.C."/>
            <person name="Ivanova N."/>
            <person name="Pagani I."/>
            <person name="Vannier P."/>
            <person name="Oger P."/>
            <person name="Bartlett D.H."/>
            <person name="Noll K.M."/>
            <person name="Woyke T."/>
            <person name="Jebbar M."/>
        </authorList>
    </citation>
    <scope>NUCLEOTIDE SEQUENCE [LARGE SCALE GENOMIC DNA]</scope>
    <source>
        <strain evidence="6">DSM 14283 / JCM 11233 / KA3</strain>
    </source>
</reference>
<dbReference type="FunFam" id="3.40.50.1970:FF:000003">
    <property type="entry name" value="Alcohol dehydrogenase, iron-containing"/>
    <property type="match status" value="1"/>
</dbReference>
<dbReference type="InterPro" id="IPR039697">
    <property type="entry name" value="Alcohol_dehydrogenase_Fe"/>
</dbReference>
<dbReference type="OrthoDB" id="5445534at2"/>
<comment type="similarity">
    <text evidence="1">Belongs to the iron-containing alcohol dehydrogenase family.</text>
</comment>
<dbReference type="EMBL" id="CP003257">
    <property type="protein sequence ID" value="AEX84908.1"/>
    <property type="molecule type" value="Genomic_DNA"/>
</dbReference>
<sequence length="411" mass="45127">MLLNGAWESKVDIYNVFELRCKTTAYFGVGAIEKFKDICEFLNKKDMKKVLILTDEVVYNVTGIKEKVEKFLGEAGIEYIVYYGIKPNPNVKMIDEAKKMGLDFGAKAVIGIGGGSHIDTAKSVAVLLHEKYKNYTGSDLYELKFVPEEALPIIAINTTHGTGTEVDRFAVATIEEKGYKPALAYDSIYPIFAIDDPEITKSLPWSQTTYTAIDAINHVTEAATTLAASPYSILLAKETIRLVSKYLPQAQAKPGDLTARYFLLYASTIAGISFDNGLLHFTHALEHPLSGIRPDLPHGLGLAMLLPAVVKAIYPAQAEVLAEIYSPIVPGLKGVPGEAEEAAKGIEKWLFNIGVTQKLTDEGFKESDIDKLVELAFNTPSLDLLLSLAPVKATKEIVKQIYMDSLYPLNK</sequence>
<dbReference type="STRING" id="443254.Marpi_0465"/>
<evidence type="ECO:0000313" key="6">
    <source>
        <dbReference type="Proteomes" id="UP000007161"/>
    </source>
</evidence>
<dbReference type="AlphaFoldDB" id="H2J4X3"/>
<evidence type="ECO:0000256" key="1">
    <source>
        <dbReference type="ARBA" id="ARBA00007358"/>
    </source>
</evidence>
<keyword evidence="2" id="KW-0560">Oxidoreductase</keyword>
<dbReference type="InterPro" id="IPR045910">
    <property type="entry name" value="AdhA-like"/>
</dbReference>
<dbReference type="Proteomes" id="UP000007161">
    <property type="component" value="Chromosome"/>
</dbReference>
<accession>H2J4X3</accession>
<evidence type="ECO:0000256" key="2">
    <source>
        <dbReference type="ARBA" id="ARBA00023002"/>
    </source>
</evidence>
<dbReference type="Gene3D" id="3.40.50.1970">
    <property type="match status" value="1"/>
</dbReference>
<dbReference type="CDD" id="cd08186">
    <property type="entry name" value="Fe-ADH-like"/>
    <property type="match status" value="1"/>
</dbReference>
<dbReference type="SUPFAM" id="SSF56796">
    <property type="entry name" value="Dehydroquinate synthase-like"/>
    <property type="match status" value="1"/>
</dbReference>
<dbReference type="Pfam" id="PF00465">
    <property type="entry name" value="Fe-ADH"/>
    <property type="match status" value="1"/>
</dbReference>
<dbReference type="KEGG" id="mpz:Marpi_0465"/>
<proteinExistence type="inferred from homology"/>
<dbReference type="Pfam" id="PF25137">
    <property type="entry name" value="ADH_Fe_C"/>
    <property type="match status" value="1"/>
</dbReference>
<dbReference type="RefSeq" id="WP_014295980.1">
    <property type="nucleotide sequence ID" value="NC_016751.1"/>
</dbReference>
<organism evidence="5 6">
    <name type="scientific">Marinitoga piezophila (strain DSM 14283 / JCM 11233 / KA3)</name>
    <dbReference type="NCBI Taxonomy" id="443254"/>
    <lineage>
        <taxon>Bacteria</taxon>
        <taxon>Thermotogati</taxon>
        <taxon>Thermotogota</taxon>
        <taxon>Thermotogae</taxon>
        <taxon>Petrotogales</taxon>
        <taxon>Petrotogaceae</taxon>
        <taxon>Marinitoga</taxon>
    </lineage>
</organism>
<evidence type="ECO:0000259" key="4">
    <source>
        <dbReference type="Pfam" id="PF25137"/>
    </source>
</evidence>
<feature type="domain" description="Fe-containing alcohol dehydrogenase-like C-terminal" evidence="4">
    <location>
        <begin position="208"/>
        <end position="405"/>
    </location>
</feature>
<feature type="domain" description="Alcohol dehydrogenase iron-type/glycerol dehydrogenase GldA" evidence="3">
    <location>
        <begin position="24"/>
        <end position="197"/>
    </location>
</feature>
<dbReference type="Gene3D" id="1.20.1090.10">
    <property type="entry name" value="Dehydroquinate synthase-like - alpha domain"/>
    <property type="match status" value="1"/>
</dbReference>
<dbReference type="HOGENOM" id="CLU_007207_0_4_0"/>
<gene>
    <name evidence="5" type="ordered locus">Marpi_0465</name>
</gene>
<dbReference type="InterPro" id="IPR056798">
    <property type="entry name" value="ADH_Fe_C"/>
</dbReference>
<evidence type="ECO:0000313" key="5">
    <source>
        <dbReference type="EMBL" id="AEX84908.1"/>
    </source>
</evidence>
<dbReference type="eggNOG" id="COG1454">
    <property type="taxonomic scope" value="Bacteria"/>
</dbReference>
<dbReference type="GO" id="GO:0004022">
    <property type="term" value="F:alcohol dehydrogenase (NAD+) activity"/>
    <property type="evidence" value="ECO:0007669"/>
    <property type="project" value="TreeGrafter"/>
</dbReference>
<keyword evidence="6" id="KW-1185">Reference proteome</keyword>
<reference evidence="6" key="2">
    <citation type="submission" date="2012-01" db="EMBL/GenBank/DDBJ databases">
        <title>Complete sequence of chromosome of Marinitoga piezophila KA3.</title>
        <authorList>
            <person name="Lucas S."/>
            <person name="Han J."/>
            <person name="Lapidus A."/>
            <person name="Cheng J.-F."/>
            <person name="Goodwin L."/>
            <person name="Pitluck S."/>
            <person name="Peters L."/>
            <person name="Mikhailova N."/>
            <person name="Teshima H."/>
            <person name="Detter J.C."/>
            <person name="Han C."/>
            <person name="Tapia R."/>
            <person name="Land M."/>
            <person name="Hauser L."/>
            <person name="Kyrpides N."/>
            <person name="Ivanova N."/>
            <person name="Pagani I."/>
            <person name="Jebbar M."/>
            <person name="Vannier P."/>
            <person name="Oger P."/>
            <person name="Cario A."/>
            <person name="Bartlett D."/>
            <person name="Noll K.M."/>
            <person name="Woyke T."/>
        </authorList>
    </citation>
    <scope>NUCLEOTIDE SEQUENCE [LARGE SCALE GENOMIC DNA]</scope>
    <source>
        <strain evidence="6">DSM 14283 / JCM 11233 / KA3</strain>
    </source>
</reference>
<dbReference type="InterPro" id="IPR001670">
    <property type="entry name" value="ADH_Fe/GldA"/>
</dbReference>
<name>H2J4X3_MARPK</name>
<protein>
    <submittedName>
        <fullName evidence="5">Alcohol dehydrogenase, class IV</fullName>
    </submittedName>
</protein>